<protein>
    <submittedName>
        <fullName evidence="1">Uncharacterized protein</fullName>
    </submittedName>
</protein>
<gene>
    <name evidence="1" type="ORF">L6452_00595</name>
</gene>
<comment type="caution">
    <text evidence="1">The sequence shown here is derived from an EMBL/GenBank/DDBJ whole genome shotgun (WGS) entry which is preliminary data.</text>
</comment>
<keyword evidence="2" id="KW-1185">Reference proteome</keyword>
<evidence type="ECO:0000313" key="2">
    <source>
        <dbReference type="Proteomes" id="UP001055879"/>
    </source>
</evidence>
<dbReference type="EMBL" id="CM042047">
    <property type="protein sequence ID" value="KAI3769490.1"/>
    <property type="molecule type" value="Genomic_DNA"/>
</dbReference>
<accession>A0ACB9FF61</accession>
<dbReference type="Proteomes" id="UP001055879">
    <property type="component" value="Linkage Group LG01"/>
</dbReference>
<reference evidence="2" key="1">
    <citation type="journal article" date="2022" name="Mol. Ecol. Resour.">
        <title>The genomes of chicory, endive, great burdock and yacon provide insights into Asteraceae palaeo-polyploidization history and plant inulin production.</title>
        <authorList>
            <person name="Fan W."/>
            <person name="Wang S."/>
            <person name="Wang H."/>
            <person name="Wang A."/>
            <person name="Jiang F."/>
            <person name="Liu H."/>
            <person name="Zhao H."/>
            <person name="Xu D."/>
            <person name="Zhang Y."/>
        </authorList>
    </citation>
    <scope>NUCLEOTIDE SEQUENCE [LARGE SCALE GENOMIC DNA]</scope>
    <source>
        <strain evidence="2">cv. Niubang</strain>
    </source>
</reference>
<evidence type="ECO:0000313" key="1">
    <source>
        <dbReference type="EMBL" id="KAI3769490.1"/>
    </source>
</evidence>
<proteinExistence type="predicted"/>
<sequence>MTIIYKSSKTEFHHISNILVAIDLSCNKFEGEIPQSLQDLHGLQSLNLSNNHFTGHVLSSLGNLKNLEALDLSQNKLSGEIPQQLLQLDFLAILNMSFNHLDGRIPQGPHFDTFDNNSYMGNLGLCRKPLSKECQHSKVSAPPHTSMSESFLPSERVDWIVIFCGVGSGLIVGIVFGNFLYARYNDWFIERFGMRKDKWVGCGRTNG</sequence>
<reference evidence="1 2" key="2">
    <citation type="journal article" date="2022" name="Mol. Ecol. Resour.">
        <title>The genomes of chicory, endive, great burdock and yacon provide insights into Asteraceae paleo-polyploidization history and plant inulin production.</title>
        <authorList>
            <person name="Fan W."/>
            <person name="Wang S."/>
            <person name="Wang H."/>
            <person name="Wang A."/>
            <person name="Jiang F."/>
            <person name="Liu H."/>
            <person name="Zhao H."/>
            <person name="Xu D."/>
            <person name="Zhang Y."/>
        </authorList>
    </citation>
    <scope>NUCLEOTIDE SEQUENCE [LARGE SCALE GENOMIC DNA]</scope>
    <source>
        <strain evidence="2">cv. Niubang</strain>
    </source>
</reference>
<organism evidence="1 2">
    <name type="scientific">Arctium lappa</name>
    <name type="common">Greater burdock</name>
    <name type="synonym">Lappa major</name>
    <dbReference type="NCBI Taxonomy" id="4217"/>
    <lineage>
        <taxon>Eukaryota</taxon>
        <taxon>Viridiplantae</taxon>
        <taxon>Streptophyta</taxon>
        <taxon>Embryophyta</taxon>
        <taxon>Tracheophyta</taxon>
        <taxon>Spermatophyta</taxon>
        <taxon>Magnoliopsida</taxon>
        <taxon>eudicotyledons</taxon>
        <taxon>Gunneridae</taxon>
        <taxon>Pentapetalae</taxon>
        <taxon>asterids</taxon>
        <taxon>campanulids</taxon>
        <taxon>Asterales</taxon>
        <taxon>Asteraceae</taxon>
        <taxon>Carduoideae</taxon>
        <taxon>Cardueae</taxon>
        <taxon>Arctiinae</taxon>
        <taxon>Arctium</taxon>
    </lineage>
</organism>
<name>A0ACB9FF61_ARCLA</name>